<evidence type="ECO:0000259" key="2">
    <source>
        <dbReference type="Pfam" id="PF00849"/>
    </source>
</evidence>
<organism evidence="3 4">
    <name type="scientific">Candidatus Cryptobacteroides intestinigallinarum</name>
    <dbReference type="NCBI Taxonomy" id="2840767"/>
    <lineage>
        <taxon>Bacteria</taxon>
        <taxon>Pseudomonadati</taxon>
        <taxon>Bacteroidota</taxon>
        <taxon>Bacteroidia</taxon>
        <taxon>Bacteroidales</taxon>
        <taxon>Candidatus Cryptobacteroides</taxon>
    </lineage>
</organism>
<dbReference type="InterPro" id="IPR020103">
    <property type="entry name" value="PsdUridine_synth_cat_dom_sf"/>
</dbReference>
<feature type="coiled-coil region" evidence="1">
    <location>
        <begin position="101"/>
        <end position="162"/>
    </location>
</feature>
<dbReference type="GO" id="GO:0003723">
    <property type="term" value="F:RNA binding"/>
    <property type="evidence" value="ECO:0007669"/>
    <property type="project" value="InterPro"/>
</dbReference>
<comment type="caution">
    <text evidence="3">The sequence shown here is derived from an EMBL/GenBank/DDBJ whole genome shotgun (WGS) entry which is preliminary data.</text>
</comment>
<proteinExistence type="predicted"/>
<dbReference type="PANTHER" id="PTHR21600:SF89">
    <property type="entry name" value="RIBOSOMAL LARGE SUBUNIT PSEUDOURIDINE SYNTHASE A"/>
    <property type="match status" value="1"/>
</dbReference>
<dbReference type="SUPFAM" id="SSF55120">
    <property type="entry name" value="Pseudouridine synthase"/>
    <property type="match status" value="1"/>
</dbReference>
<accession>A0A9D9HJ63</accession>
<dbReference type="GO" id="GO:0000455">
    <property type="term" value="P:enzyme-directed rRNA pseudouridine synthesis"/>
    <property type="evidence" value="ECO:0007669"/>
    <property type="project" value="TreeGrafter"/>
</dbReference>
<reference evidence="3" key="1">
    <citation type="submission" date="2020-10" db="EMBL/GenBank/DDBJ databases">
        <authorList>
            <person name="Gilroy R."/>
        </authorList>
    </citation>
    <scope>NUCLEOTIDE SEQUENCE</scope>
    <source>
        <strain evidence="3">B1-3475</strain>
    </source>
</reference>
<dbReference type="InterPro" id="IPR006145">
    <property type="entry name" value="PsdUridine_synth_RsuA/RluA"/>
</dbReference>
<dbReference type="PANTHER" id="PTHR21600">
    <property type="entry name" value="MITOCHONDRIAL RNA PSEUDOURIDINE SYNTHASE"/>
    <property type="match status" value="1"/>
</dbReference>
<dbReference type="Pfam" id="PF00849">
    <property type="entry name" value="PseudoU_synth_2"/>
    <property type="match status" value="1"/>
</dbReference>
<gene>
    <name evidence="3" type="ORF">IAC08_00195</name>
</gene>
<dbReference type="Gene3D" id="3.30.2350.10">
    <property type="entry name" value="Pseudouridine synthase"/>
    <property type="match status" value="1"/>
</dbReference>
<dbReference type="EMBL" id="JADIMK010000003">
    <property type="protein sequence ID" value="MBO8454813.1"/>
    <property type="molecule type" value="Genomic_DNA"/>
</dbReference>
<dbReference type="CDD" id="cd02869">
    <property type="entry name" value="PseudoU_synth_RluA_like"/>
    <property type="match status" value="1"/>
</dbReference>
<dbReference type="InterPro" id="IPR006224">
    <property type="entry name" value="PsdUridine_synth_RluA-like_CS"/>
</dbReference>
<dbReference type="AlphaFoldDB" id="A0A9D9HJ63"/>
<protein>
    <submittedName>
        <fullName evidence="3">RNA pseudouridine synthase</fullName>
    </submittedName>
</protein>
<name>A0A9D9HJ63_9BACT</name>
<feature type="domain" description="Pseudouridine synthase RsuA/RluA-like" evidence="2">
    <location>
        <begin position="370"/>
        <end position="518"/>
    </location>
</feature>
<dbReference type="GO" id="GO:0140098">
    <property type="term" value="F:catalytic activity, acting on RNA"/>
    <property type="evidence" value="ECO:0007669"/>
    <property type="project" value="UniProtKB-ARBA"/>
</dbReference>
<evidence type="ECO:0000313" key="4">
    <source>
        <dbReference type="Proteomes" id="UP000823617"/>
    </source>
</evidence>
<evidence type="ECO:0000256" key="1">
    <source>
        <dbReference type="SAM" id="Coils"/>
    </source>
</evidence>
<dbReference type="Proteomes" id="UP000823617">
    <property type="component" value="Unassembled WGS sequence"/>
</dbReference>
<dbReference type="PROSITE" id="PS01129">
    <property type="entry name" value="PSI_RLU"/>
    <property type="match status" value="1"/>
</dbReference>
<keyword evidence="1" id="KW-0175">Coiled coil</keyword>
<dbReference type="GO" id="GO:0009982">
    <property type="term" value="F:pseudouridine synthase activity"/>
    <property type="evidence" value="ECO:0007669"/>
    <property type="project" value="InterPro"/>
</dbReference>
<sequence length="586" mass="64686">MDTFHRITIEEGDIPGRFNDPFRYVPSRAVISAAKETVALIDSDPGLRSIFSEGKMLGVMIVEKDGQTGFLAAFSGNAGGLNRIPFFVPPVYDLLDPEGYFKKEESRISSLNTQLRQLYNDPLYIEAQQEAADAEKEKEETVKAWKEKMEKSRLRRHKIRKELSQSAGEMPPLSSFCSDAGSCSDGSKDILDSLIRESQYEKAQLKRIVSACDARIAEARERLRPFIENEEKIKEERRKSSDALQKWIFDAHPVLNARGESRSISSIFSDRGLVPPAGTGECAAPKLLQYAYLNGFTPLAMGEFWYGKTQGDEIRSAGRFYPSCTGKCGPLLGFMLEGLDTDARAVSKGFGTDDTGLSGEMHILYEDGIIVAVDKPSGMPSVPGKDGRISAEEILRGTGREVHAVHRLDMDTSGILVFAKTETAARELRRQFGSREVEKLYLALLDITENWSHSQGEDGRISLPLAADYINRPRQCVSADGKEAVTLYRILLLSDKKALAAFRPLTGRTHQLRIHSAHPQGLDAPISGDSLYGSAGTAPRLCLHAAYISFLHPSSGKKISLRSSCPFKDMIPGGKEACKDLMRPVL</sequence>
<evidence type="ECO:0000313" key="3">
    <source>
        <dbReference type="EMBL" id="MBO8454813.1"/>
    </source>
</evidence>
<dbReference type="InterPro" id="IPR050188">
    <property type="entry name" value="RluA_PseudoU_synthase"/>
</dbReference>
<reference evidence="3" key="2">
    <citation type="journal article" date="2021" name="PeerJ">
        <title>Extensive microbial diversity within the chicken gut microbiome revealed by metagenomics and culture.</title>
        <authorList>
            <person name="Gilroy R."/>
            <person name="Ravi A."/>
            <person name="Getino M."/>
            <person name="Pursley I."/>
            <person name="Horton D.L."/>
            <person name="Alikhan N.F."/>
            <person name="Baker D."/>
            <person name="Gharbi K."/>
            <person name="Hall N."/>
            <person name="Watson M."/>
            <person name="Adriaenssens E.M."/>
            <person name="Foster-Nyarko E."/>
            <person name="Jarju S."/>
            <person name="Secka A."/>
            <person name="Antonio M."/>
            <person name="Oren A."/>
            <person name="Chaudhuri R.R."/>
            <person name="La Ragione R."/>
            <person name="Hildebrand F."/>
            <person name="Pallen M.J."/>
        </authorList>
    </citation>
    <scope>NUCLEOTIDE SEQUENCE</scope>
    <source>
        <strain evidence="3">B1-3475</strain>
    </source>
</reference>